<name>A0A166B9J3_EXIGL</name>
<evidence type="ECO:0000313" key="2">
    <source>
        <dbReference type="EMBL" id="KZV99179.1"/>
    </source>
</evidence>
<dbReference type="InParanoid" id="A0A166B9J3"/>
<dbReference type="InterPro" id="IPR022234">
    <property type="entry name" value="DUF3759"/>
</dbReference>
<reference evidence="2 3" key="1">
    <citation type="journal article" date="2016" name="Mol. Biol. Evol.">
        <title>Comparative Genomics of Early-Diverging Mushroom-Forming Fungi Provides Insights into the Origins of Lignocellulose Decay Capabilities.</title>
        <authorList>
            <person name="Nagy L.G."/>
            <person name="Riley R."/>
            <person name="Tritt A."/>
            <person name="Adam C."/>
            <person name="Daum C."/>
            <person name="Floudas D."/>
            <person name="Sun H."/>
            <person name="Yadav J.S."/>
            <person name="Pangilinan J."/>
            <person name="Larsson K.H."/>
            <person name="Matsuura K."/>
            <person name="Barry K."/>
            <person name="Labutti K."/>
            <person name="Kuo R."/>
            <person name="Ohm R.A."/>
            <person name="Bhattacharya S.S."/>
            <person name="Shirouzu T."/>
            <person name="Yoshinaga Y."/>
            <person name="Martin F.M."/>
            <person name="Grigoriev I.V."/>
            <person name="Hibbett D.S."/>
        </authorList>
    </citation>
    <scope>NUCLEOTIDE SEQUENCE [LARGE SCALE GENOMIC DNA]</scope>
    <source>
        <strain evidence="2 3">HHB12029</strain>
    </source>
</reference>
<proteinExistence type="predicted"/>
<dbReference type="EMBL" id="KV425912">
    <property type="protein sequence ID" value="KZV99179.1"/>
    <property type="molecule type" value="Genomic_DNA"/>
</dbReference>
<gene>
    <name evidence="2" type="ORF">EXIGLDRAFT_260100</name>
</gene>
<evidence type="ECO:0000313" key="3">
    <source>
        <dbReference type="Proteomes" id="UP000077266"/>
    </source>
</evidence>
<evidence type="ECO:0000256" key="1">
    <source>
        <dbReference type="SAM" id="MobiDB-lite"/>
    </source>
</evidence>
<dbReference type="AlphaFoldDB" id="A0A166B9J3"/>
<accession>A0A166B9J3</accession>
<organism evidence="2 3">
    <name type="scientific">Exidia glandulosa HHB12029</name>
    <dbReference type="NCBI Taxonomy" id="1314781"/>
    <lineage>
        <taxon>Eukaryota</taxon>
        <taxon>Fungi</taxon>
        <taxon>Dikarya</taxon>
        <taxon>Basidiomycota</taxon>
        <taxon>Agaricomycotina</taxon>
        <taxon>Agaricomycetes</taxon>
        <taxon>Auriculariales</taxon>
        <taxon>Exidiaceae</taxon>
        <taxon>Exidia</taxon>
    </lineage>
</organism>
<dbReference type="PANTHER" id="PTHR37450:SF1">
    <property type="entry name" value="CIPC PROTEIN"/>
    <property type="match status" value="1"/>
</dbReference>
<feature type="region of interest" description="Disordered" evidence="1">
    <location>
        <begin position="245"/>
        <end position="265"/>
    </location>
</feature>
<dbReference type="PANTHER" id="PTHR37450">
    <property type="entry name" value="CIPC PROTEIN"/>
    <property type="match status" value="1"/>
</dbReference>
<sequence>MTINERGTSHLPARHLTQSCDTTPGWHGDTSASPCSLHRSSVRHKTRHPVAQFPQTIIHRMSFKDKFHDTIEIVHLKVEHANAKLNPHSPDYFSPASHAESARVYTEVITTVIVTEEHKETWTHQVIALAAGFSSIYALEAHLRATGHEPGLDSTLDLLENIASSEVDKIISHKEVFWVDGPKARRNAVRQAHHIARRRYKESPSFHVARAHEAPAAHYKHGTGLPYRVNHVLEDPSALEALEAEEKKQHHHHLHLHSHSHSRSR</sequence>
<protein>
    <submittedName>
        <fullName evidence="2">Uncharacterized protein</fullName>
    </submittedName>
</protein>
<dbReference type="STRING" id="1314781.A0A166B9J3"/>
<dbReference type="Pfam" id="PF12585">
    <property type="entry name" value="DUF3759"/>
    <property type="match status" value="1"/>
</dbReference>
<keyword evidence="3" id="KW-1185">Reference proteome</keyword>
<dbReference type="OrthoDB" id="10407608at2759"/>
<dbReference type="Proteomes" id="UP000077266">
    <property type="component" value="Unassembled WGS sequence"/>
</dbReference>
<feature type="compositionally biased region" description="Basic residues" evidence="1">
    <location>
        <begin position="249"/>
        <end position="265"/>
    </location>
</feature>